<dbReference type="CDD" id="cd03801">
    <property type="entry name" value="GT4_PimA-like"/>
    <property type="match status" value="1"/>
</dbReference>
<evidence type="ECO:0000259" key="2">
    <source>
        <dbReference type="Pfam" id="PF13439"/>
    </source>
</evidence>
<dbReference type="InterPro" id="IPR028098">
    <property type="entry name" value="Glyco_trans_4-like_N"/>
</dbReference>
<feature type="domain" description="Glycosyl transferase family 1" evidence="1">
    <location>
        <begin position="185"/>
        <end position="345"/>
    </location>
</feature>
<dbReference type="GO" id="GO:0016757">
    <property type="term" value="F:glycosyltransferase activity"/>
    <property type="evidence" value="ECO:0007669"/>
    <property type="project" value="InterPro"/>
</dbReference>
<protein>
    <submittedName>
        <fullName evidence="3">Glycosyltransferase family 1 protein</fullName>
    </submittedName>
</protein>
<dbReference type="PANTHER" id="PTHR12526">
    <property type="entry name" value="GLYCOSYLTRANSFERASE"/>
    <property type="match status" value="1"/>
</dbReference>
<keyword evidence="3" id="KW-0808">Transferase</keyword>
<dbReference type="Pfam" id="PF13439">
    <property type="entry name" value="Glyco_transf_4"/>
    <property type="match status" value="1"/>
</dbReference>
<evidence type="ECO:0000259" key="1">
    <source>
        <dbReference type="Pfam" id="PF00534"/>
    </source>
</evidence>
<dbReference type="InterPro" id="IPR001296">
    <property type="entry name" value="Glyco_trans_1"/>
</dbReference>
<accession>A0A7C3J2D6</accession>
<name>A0A7C3J2D6_9CREN</name>
<comment type="caution">
    <text evidence="3">The sequence shown here is derived from an EMBL/GenBank/DDBJ whole genome shotgun (WGS) entry which is preliminary data.</text>
</comment>
<dbReference type="AlphaFoldDB" id="A0A7C3J2D6"/>
<dbReference type="Pfam" id="PF00534">
    <property type="entry name" value="Glycos_transf_1"/>
    <property type="match status" value="1"/>
</dbReference>
<evidence type="ECO:0000313" key="3">
    <source>
        <dbReference type="EMBL" id="HFK20835.1"/>
    </source>
</evidence>
<sequence>MRIVIVQAYWDFKEVAYELPQALAREGHEPYLLGWSGSRKVSRTEYCEGGFKLLMLPGLNLSPFGRQLKYPLLVGLEASVQDIMPSVIDCQSHLFPTAPESLCIAKKNELPLVITINGIMAKRDIMLNMIQESYLHTVARSLLRQASAVRCLNSSDAAEAIRYGCPPQKITVIPNFVNTDLFSPEVKVGRKATIAWSGRFVAEKDVQTLVRAAKIVLRKRPDAEFVLMGDGPLKPKVEALVEQLGIRNRFTFTGSIGRRSVAAILKRSATFVLPSLKEGMPLSLLEAMSCGKAVVGSNIPGITELVRNHETGLLVPARDVNAFANAIINILDDEGLRERLGSMASKLIRQKYSHKIVVRDLIKLYSAVSETCNAG</sequence>
<organism evidence="3">
    <name type="scientific">Candidatus Methanomethylicus mesodigestus</name>
    <dbReference type="NCBI Taxonomy" id="1867258"/>
    <lineage>
        <taxon>Archaea</taxon>
        <taxon>Thermoproteota</taxon>
        <taxon>Methanosuratincolia</taxon>
        <taxon>Candidatus Methanomethylicales</taxon>
        <taxon>Candidatus Methanomethylicaceae</taxon>
        <taxon>Candidatus Methanomethylicus</taxon>
    </lineage>
</organism>
<reference evidence="3" key="1">
    <citation type="journal article" date="2020" name="mSystems">
        <title>Genome- and Community-Level Interaction Insights into Carbon Utilization and Element Cycling Functions of Hydrothermarchaeota in Hydrothermal Sediment.</title>
        <authorList>
            <person name="Zhou Z."/>
            <person name="Liu Y."/>
            <person name="Xu W."/>
            <person name="Pan J."/>
            <person name="Luo Z.H."/>
            <person name="Li M."/>
        </authorList>
    </citation>
    <scope>NUCLEOTIDE SEQUENCE [LARGE SCALE GENOMIC DNA]</scope>
    <source>
        <strain evidence="3">SpSt-468</strain>
    </source>
</reference>
<feature type="domain" description="Glycosyltransferase subfamily 4-like N-terminal" evidence="2">
    <location>
        <begin position="15"/>
        <end position="180"/>
    </location>
</feature>
<dbReference type="SUPFAM" id="SSF53756">
    <property type="entry name" value="UDP-Glycosyltransferase/glycogen phosphorylase"/>
    <property type="match status" value="1"/>
</dbReference>
<gene>
    <name evidence="3" type="ORF">ENS19_06065</name>
</gene>
<dbReference type="Gene3D" id="3.40.50.2000">
    <property type="entry name" value="Glycogen Phosphorylase B"/>
    <property type="match status" value="2"/>
</dbReference>
<dbReference type="EMBL" id="DSTX01000011">
    <property type="protein sequence ID" value="HFK20835.1"/>
    <property type="molecule type" value="Genomic_DNA"/>
</dbReference>
<proteinExistence type="predicted"/>